<dbReference type="PANTHER" id="PTHR35037">
    <property type="entry name" value="C-TERMINAL REGION OF AIDA-LIKE PROTEIN"/>
    <property type="match status" value="1"/>
</dbReference>
<evidence type="ECO:0000313" key="4">
    <source>
        <dbReference type="Proteomes" id="UP000078407"/>
    </source>
</evidence>
<dbReference type="InterPro" id="IPR024973">
    <property type="entry name" value="ESPR"/>
</dbReference>
<dbReference type="Pfam" id="PF13018">
    <property type="entry name" value="ESPR"/>
    <property type="match status" value="1"/>
</dbReference>
<dbReference type="Pfam" id="PF12951">
    <property type="entry name" value="PATR"/>
    <property type="match status" value="6"/>
</dbReference>
<dbReference type="RefSeq" id="WP_064548965.1">
    <property type="nucleotide sequence ID" value="NZ_LXEQ01000062.1"/>
</dbReference>
<dbReference type="PANTHER" id="PTHR35037:SF3">
    <property type="entry name" value="C-TERMINAL REGION OF AIDA-LIKE PROTEIN"/>
    <property type="match status" value="1"/>
</dbReference>
<dbReference type="InterPro" id="IPR005546">
    <property type="entry name" value="Autotransporte_beta"/>
</dbReference>
<dbReference type="InterPro" id="IPR012332">
    <property type="entry name" value="Autotransporter_pectin_lyase_C"/>
</dbReference>
<dbReference type="Proteomes" id="UP000078407">
    <property type="component" value="Unassembled WGS sequence"/>
</dbReference>
<name>A0ABX2W2V7_9ENTR</name>
<dbReference type="Gene3D" id="2.40.128.130">
    <property type="entry name" value="Autotransporter beta-domain"/>
    <property type="match status" value="1"/>
</dbReference>
<dbReference type="InterPro" id="IPR043990">
    <property type="entry name" value="AC_1"/>
</dbReference>
<reference evidence="3 4" key="1">
    <citation type="submission" date="2016-04" db="EMBL/GenBank/DDBJ databases">
        <title>ATOL: Assembling a taxonomically balanced genome-scale reconstruction of the evolutionary history of the Enterobacteriaceae.</title>
        <authorList>
            <person name="Plunkett G.III."/>
            <person name="Neeno-Eckwall E.C."/>
            <person name="Glasner J.D."/>
            <person name="Perna N.T."/>
        </authorList>
    </citation>
    <scope>NUCLEOTIDE SEQUENCE [LARGE SCALE GENOMIC DNA]</scope>
    <source>
        <strain evidence="3 4">ATCC 51602</strain>
    </source>
</reference>
<dbReference type="InterPro" id="IPR013425">
    <property type="entry name" value="Autotrns_rpt"/>
</dbReference>
<dbReference type="SMART" id="SM00869">
    <property type="entry name" value="Autotransporter"/>
    <property type="match status" value="1"/>
</dbReference>
<dbReference type="InterPro" id="IPR036709">
    <property type="entry name" value="Autotransporte_beta_dom_sf"/>
</dbReference>
<dbReference type="PROSITE" id="PS51208">
    <property type="entry name" value="AUTOTRANSPORTER"/>
    <property type="match status" value="1"/>
</dbReference>
<keyword evidence="1" id="KW-0732">Signal</keyword>
<keyword evidence="4" id="KW-1185">Reference proteome</keyword>
<dbReference type="Gene3D" id="2.160.20.20">
    <property type="match status" value="1"/>
</dbReference>
<dbReference type="SUPFAM" id="SSF103515">
    <property type="entry name" value="Autotransporter"/>
    <property type="match status" value="1"/>
</dbReference>
<dbReference type="NCBIfam" id="TIGR02601">
    <property type="entry name" value="autotrns_rpt"/>
    <property type="match status" value="6"/>
</dbReference>
<dbReference type="SUPFAM" id="SSF51126">
    <property type="entry name" value="Pectin lyase-like"/>
    <property type="match status" value="3"/>
</dbReference>
<dbReference type="InterPro" id="IPR011050">
    <property type="entry name" value="Pectin_lyase_fold/virulence"/>
</dbReference>
<comment type="caution">
    <text evidence="3">The sequence shown here is derived from an EMBL/GenBank/DDBJ whole genome shotgun (WGS) entry which is preliminary data.</text>
</comment>
<protein>
    <recommendedName>
        <fullName evidence="2">Autotransporter domain-containing protein</fullName>
    </recommendedName>
</protein>
<accession>A0ABX2W2V7</accession>
<dbReference type="CDD" id="cd01344">
    <property type="entry name" value="PL2_Passenger_AT"/>
    <property type="match status" value="1"/>
</dbReference>
<sequence length="3171" mass="321339">MNNIYRLVWSHVANSFIAVAETSRTGKKGSKTGRGGRKLLTTALIVAGVYGPTASAVDVTWSAAYPNYLFLPVYDAVKETGYAFTIDGQPLANHYAPGTELNITGAIPNIATGTNGSSTGVTVLNALPDPGGTGTGTDPNRIITIEATDSTGAATPITAANIDQYTYSPSPARPQESQELNVEVPGLDGSYQVISIYDSSTFIAADDTAVSDMLLPVYDPNSIRIFNNFGIASVAATGGQANINVGSSDANTPIAAAANTIDLLTKNSVLAKADGSGSATSRTEWRSDNFIHFRPAIVLSSDTQNLEAQSAKYDFTITLPHYEQVGNKALLLGNKDFVIHSSTDIADVNDFLTGQGAYAGKPQIQYWLTAGATVNGEVIDSSVEAQNTYDAIISGMLAQEENTSINLTYHVWDDKGVHNNNATVSTGDLNVIYATGANASGLVTSEGSLAVDGASAVMRADNGAIITNDGAINAWRSSGSSPDSVGMLTTDATAINNGTLNAGLFIEKDGSNQNVSNAGSTGMQGSGNSTLTNNGHINAAITDSTTNGAVGIRASGTTTVSNTLAGTIALVGNSNNQFGKAGGYGVWLDQSATFNNAGNIYLGVNPVLNSTAPTPVPMTGGDLSAGIRTQSTGAVNNTGTITIAENTRNAAGISIEGASGAVTNSGTINVLGKLTNGSAAANYGLNVVDNVGTVTHSGLIKVDGDNNIAINVLAQDAGAEVTTTTGSAITVGTAGDTGGSDGQPYTYRNYAVYAEGLNTQHAQVNLNSTIRLLSAGAIGVHARGDARIDIDSASTLSFENVKQMGYYAWGNKAQINLGNANINDNGQADSILFAVDHGATFAGNSGAAAGYQLTVSGNNGTGIIANGVDETTGTKTSLTTGTAQIFVNGEKAVGVKVTGGAVGNISDGGIVLQHDNTTAVLIDGRNYNIDGTIDSDEVQTDVTSNASITSSPGQSGIVGYNVAHAGVLNLSGPGISLNGTNSTGIILHDNGTATVGAPVNVSGTNNIGVDIQNNGVLTNNGIISVSGAANSGNVGVRVGGANAVVNRLGTVNASGGLAAVQLIGAGANLTVNGTGNQITASGGADGVRMDAGATSFNASDTVIDISDSGAGINNNADTSNINLSNVTINASDGPAIRTAVTFSAAGTSNTLNVSGNGEGFAFMKADGSVTTGDLTIGSGYTINGNGAGSVGILARTSNNVSSGAVINMAANAGSAIVATDGLSGSSRTITNSGVITSLGAGAPVINASGSGNTTVNNSGTLLAANATAQAILTGTGNDNVALSGTTANTLGEIVLGSGSDRFSWTAGDYTGGVTFTGADGNDSATLGDVSMADVTHILSEGGTNNTLTLNGTNEGATPALLGSFSADDLAKGTNIGSGWSTLTLDSLNGVPTDARVVDNLTLSGVQAININNGATLRSGDSAPTAGEATIHNYNVATSGATSLLSFDGAGDQVYSGVISGTGGMERINSGNTILLGDNTYTGNTLIGAGSELTLGDGNTTGKLSEQTNITDNGILTVNHSDAVALNGVISGSGAFRQIGSGVTRLGGNNSYAGSTTVEQGTLLINGVQSGTGLTTVKSGTTLGGYGTIGGDVLFESGTTLRPGDDSRGNRTGTLTVQGDLTLASDTNSQFQLGEVYTPGGSLNDLVDVKGDLILDGSLNVALTAGGAFLPGVYRLFNYGGSLTDNTMDIASLPPNDASNYAIQTNIDKEVNLALNFIDPTNQLQFWDGDLDVIPGNHGDGTTGNGRVDGGFGYWTSLISGVSNNWTQVDGVGNAPWAQDAFAVFQGQGDVVRVSNAFGDVLTSGMQFASNGYILNADPARPDSQLFFDATNPPGNFPPDNSYEAQGATHADSYFAIRVGNGAAGADITTLINVNLVQNDLSAGNIRLLKTDPGRLILTGNNVFTGGVEVWNGTLNITNDNALGATSNSVLLKNGATFQAGADLTTSRLFFVDGVAGAALDVFGHTFTPTGVIGGDGPLTIKDSSTGTNNGVLELGTANTYQGDTTIIGKNGTGQLTVNANTSGALGASDSLVSLSSLALLNLNNAASGETHVFAVDNASLAFHDNAGAGQSTINLTNGGNATFSDTSQGDNAIVSVDASSLLALNGSADAGLSTVNNSGRVTFADNAQGAGAVISNLVGGLVDISSALSGTSIGSLSGAGNVMLGAATLVEGALGRNDSISGIISGDGNLVKTGSGTLNLTAANTWTGTTDAQQGVLLINGNQVAATGQTTVNSGATLGGAGLLGGSVVIDNGGHLAAGQDLSSVGVLTMGALTLNQDSQVDFQFGQPYTVGGTLNDLVNINGDLNLNGKLNITQTPGGSFDVGIYRVFNYSGALTNNILDIGTAPAAADDLYVQTSIAGQVNLVNRSGYVMRFWDGFGGTGGALKNNDQIDGGNGIWQNSSGNDNWTTDVTDPEGRFNTPFSNGSFAVFGGTAGNVTIDTSLGEVAISGAQFATDGYVIGGNNLTTHTANTIIRVGDGTAPSAGYTATINSVIDGEGGINKADLGTLILNGNNQYQGGTQVSGGILQVSADNNLGAAGTGIGLSGGTLRYGAAFDTARQVTLSGVGGAIDTNGHAVSLLTAVTGNGDFTKLGEGALTLTKDSTFNGQTTISKGTLQLGNGGTAGNIGGNIVDNATLAINRSDTLTLNGNISGNGQVWQQGSGTTILNGNNSWSGITLVEKGTLLASGENRFSQPSSHIVSRGALLDTGGYSQSVANLVNQGTINLRGGDVGSTLTVNGDYVGLNGTLNIAAQQHSPGVADRLVINGGSATGLTNLNIDVSQLGEPTTGDGIMVVEAINGATTTAQTTKDAFTIGDGVLTAGAWQYQLFAGNAQGAGEDWFLRAGYRPDVPGFDTLAAIIRQADLAVLGTLHQRVGDEQPWRADVAADQESRFWARYIVKSVDQKHDDPTGSQSSSNFNGMQMGLDLWQNDKWRAGLYTTFMDIDSSINGDTGMSGGAAYNSTFSSYLGGYATWTDTDGLYVDNVLQYGYHSVDLKNLSSHESYSPDGSSVVASVEVGKPWQLGDSNWQLEPQAQLIYQYSNFDDVTLADRSKTKVSVDADGSVIGRLGVRLTADYDTDYGKVKPYVRANYWQELSDGQDSVTYRNTANQAGATEINANQRFQATEVALGTTWAVTTDVQAYTEVGKSWDNGGDTSVSSDISASVGMKIRF</sequence>
<evidence type="ECO:0000259" key="2">
    <source>
        <dbReference type="PROSITE" id="PS51208"/>
    </source>
</evidence>
<dbReference type="InterPro" id="IPR051551">
    <property type="entry name" value="Autotransporter_adhesion"/>
</dbReference>
<evidence type="ECO:0000256" key="1">
    <source>
        <dbReference type="ARBA" id="ARBA00022729"/>
    </source>
</evidence>
<dbReference type="EMBL" id="LXEQ01000062">
    <property type="protein sequence ID" value="OAT24665.1"/>
    <property type="molecule type" value="Genomic_DNA"/>
</dbReference>
<proteinExistence type="predicted"/>
<organism evidence="3 4">
    <name type="scientific">Buttiauxella ferragutiae ATCC 51602</name>
    <dbReference type="NCBI Taxonomy" id="1354252"/>
    <lineage>
        <taxon>Bacteria</taxon>
        <taxon>Pseudomonadati</taxon>
        <taxon>Pseudomonadota</taxon>
        <taxon>Gammaproteobacteria</taxon>
        <taxon>Enterobacterales</taxon>
        <taxon>Enterobacteriaceae</taxon>
        <taxon>Buttiauxella</taxon>
    </lineage>
</organism>
<gene>
    <name evidence="3" type="ORF">M976_04434</name>
</gene>
<feature type="domain" description="Autotransporter" evidence="2">
    <location>
        <begin position="2886"/>
        <end position="3171"/>
    </location>
</feature>
<evidence type="ECO:0000313" key="3">
    <source>
        <dbReference type="EMBL" id="OAT24665.1"/>
    </source>
</evidence>